<evidence type="ECO:0000256" key="8">
    <source>
        <dbReference type="SAM" id="Phobius"/>
    </source>
</evidence>
<evidence type="ECO:0000313" key="11">
    <source>
        <dbReference type="Proteomes" id="UP000717995"/>
    </source>
</evidence>
<feature type="transmembrane region" description="Helical" evidence="8">
    <location>
        <begin position="451"/>
        <end position="471"/>
    </location>
</feature>
<dbReference type="Proteomes" id="UP000717995">
    <property type="component" value="Unassembled WGS sequence"/>
</dbReference>
<feature type="transmembrane region" description="Helical" evidence="8">
    <location>
        <begin position="387"/>
        <end position="404"/>
    </location>
</feature>
<feature type="transmembrane region" description="Helical" evidence="8">
    <location>
        <begin position="90"/>
        <end position="114"/>
    </location>
</feature>
<keyword evidence="4" id="KW-1003">Cell membrane</keyword>
<feature type="domain" description="RCK C-terminal" evidence="9">
    <location>
        <begin position="294"/>
        <end position="377"/>
    </location>
</feature>
<dbReference type="EMBL" id="JAFEUP010000002">
    <property type="protein sequence ID" value="MBM7060257.1"/>
    <property type="molecule type" value="Genomic_DNA"/>
</dbReference>
<dbReference type="PANTHER" id="PTHR30445">
    <property type="entry name" value="K(+)_H(+) ANTIPORTER SUBUNIT KHTT"/>
    <property type="match status" value="1"/>
</dbReference>
<sequence length="564" mass="59406">MLEFLLNALRSEPEIAIFLAISLGVLIGRVRLGSFHLGSVAGALLMGLIIGQVGLEVPPALKSVFFVLFIYAVGFKSGPEFFGSLNRGTLKLVLLSLVLCATALGAILAMNAIFHFDAGFTAGLGAGALTDTAIMGTAGSAISQLDLDPAAKDLLNSHMAIAYAITYLFGTIGLIVFVGSIAPKLLGVDLRSAARELELQLGIASNEDAITVPYTRIVVRAHRVARLGPADGKRIADLEQLHPALSVERVVRDGQVLERDVELVLQTDDIVGVYALREAVGTLPEWVGPEVDHPESLSFPTRQVDIVLTAAQFAGKTIQMIKGQLIGGERLGCFINSITRQGYDLPLLPHTVLRRGDVISLTGRRASVEALAERLGRIRESNYKSDIAMHALGMVLGALLGLLSTHIGMIPVELGVGGGVLVAALVIGWYNSRHPEIGALPPAAQWAFSEFGLTAFGAVVGLLAGPAAIAAMQEHGWSLLLAGVVVTLLPPLVALYFGRYVLRLHPMILFGALAGAQTEAASMNKIIEQSGSNTPVIGFTVCYAISNVLLAVCGPIIIFVTAGG</sequence>
<proteinExistence type="inferred from homology"/>
<dbReference type="PANTHER" id="PTHR30445:SF9">
    <property type="match status" value="1"/>
</dbReference>
<comment type="similarity">
    <text evidence="2">Belongs to the AAE transporter (TC 2.A.81) family.</text>
</comment>
<evidence type="ECO:0000256" key="1">
    <source>
        <dbReference type="ARBA" id="ARBA00004651"/>
    </source>
</evidence>
<protein>
    <submittedName>
        <fullName evidence="10">Aspartate-alanine antiporter</fullName>
    </submittedName>
</protein>
<gene>
    <name evidence="10" type="primary">aspT</name>
    <name evidence="10" type="ORF">JQX08_06020</name>
</gene>
<comment type="subcellular location">
    <subcellularLocation>
        <location evidence="1">Cell membrane</location>
        <topology evidence="1">Multi-pass membrane protein</topology>
    </subcellularLocation>
</comment>
<keyword evidence="5 8" id="KW-0812">Transmembrane</keyword>
<feature type="transmembrane region" description="Helical" evidence="8">
    <location>
        <begin position="160"/>
        <end position="182"/>
    </location>
</feature>
<evidence type="ECO:0000256" key="6">
    <source>
        <dbReference type="ARBA" id="ARBA00022989"/>
    </source>
</evidence>
<evidence type="ECO:0000313" key="10">
    <source>
        <dbReference type="EMBL" id="MBM7060257.1"/>
    </source>
</evidence>
<feature type="transmembrane region" description="Helical" evidence="8">
    <location>
        <begin position="410"/>
        <end position="430"/>
    </location>
</feature>
<evidence type="ECO:0000259" key="9">
    <source>
        <dbReference type="PROSITE" id="PS51202"/>
    </source>
</evidence>
<dbReference type="PROSITE" id="PS51202">
    <property type="entry name" value="RCK_C"/>
    <property type="match status" value="2"/>
</dbReference>
<dbReference type="InterPro" id="IPR036721">
    <property type="entry name" value="RCK_C_sf"/>
</dbReference>
<evidence type="ECO:0000256" key="7">
    <source>
        <dbReference type="ARBA" id="ARBA00023136"/>
    </source>
</evidence>
<feature type="domain" description="RCK C-terminal" evidence="9">
    <location>
        <begin position="207"/>
        <end position="289"/>
    </location>
</feature>
<evidence type="ECO:0000256" key="4">
    <source>
        <dbReference type="ARBA" id="ARBA00022475"/>
    </source>
</evidence>
<feature type="transmembrane region" description="Helical" evidence="8">
    <location>
        <begin position="477"/>
        <end position="497"/>
    </location>
</feature>
<accession>A0ABS2IBB6</accession>
<keyword evidence="11" id="KW-1185">Reference proteome</keyword>
<dbReference type="InterPro" id="IPR050144">
    <property type="entry name" value="AAE_transporter"/>
</dbReference>
<dbReference type="InterPro" id="IPR006512">
    <property type="entry name" value="YidE_YbjL"/>
</dbReference>
<comment type="caution">
    <text evidence="10">The sequence shown here is derived from an EMBL/GenBank/DDBJ whole genome shotgun (WGS) entry which is preliminary data.</text>
</comment>
<dbReference type="NCBIfam" id="TIGR03802">
    <property type="entry name" value="Asp_Ala_antiprt"/>
    <property type="match status" value="1"/>
</dbReference>
<feature type="transmembrane region" description="Helical" evidence="8">
    <location>
        <begin position="37"/>
        <end position="55"/>
    </location>
</feature>
<feature type="transmembrane region" description="Helical" evidence="8">
    <location>
        <begin position="15"/>
        <end position="32"/>
    </location>
</feature>
<organism evidence="10 11">
    <name type="scientific">Zestomonas insulae</name>
    <dbReference type="NCBI Taxonomy" id="2809017"/>
    <lineage>
        <taxon>Bacteria</taxon>
        <taxon>Pseudomonadati</taxon>
        <taxon>Pseudomonadota</taxon>
        <taxon>Gammaproteobacteria</taxon>
        <taxon>Pseudomonadales</taxon>
        <taxon>Pseudomonadaceae</taxon>
        <taxon>Zestomonas</taxon>
    </lineage>
</organism>
<evidence type="ECO:0000256" key="2">
    <source>
        <dbReference type="ARBA" id="ARBA00009854"/>
    </source>
</evidence>
<dbReference type="InterPro" id="IPR022457">
    <property type="entry name" value="Asp_Ala_antiprt"/>
</dbReference>
<feature type="transmembrane region" description="Helical" evidence="8">
    <location>
        <begin position="61"/>
        <end position="78"/>
    </location>
</feature>
<dbReference type="NCBIfam" id="TIGR01625">
    <property type="entry name" value="YidE_YbjL_dupl"/>
    <property type="match status" value="2"/>
</dbReference>
<evidence type="ECO:0000256" key="5">
    <source>
        <dbReference type="ARBA" id="ARBA00022692"/>
    </source>
</evidence>
<evidence type="ECO:0000256" key="3">
    <source>
        <dbReference type="ARBA" id="ARBA00022448"/>
    </source>
</evidence>
<keyword evidence="3" id="KW-0813">Transport</keyword>
<keyword evidence="7 8" id="KW-0472">Membrane</keyword>
<dbReference type="InterPro" id="IPR006037">
    <property type="entry name" value="RCK_C"/>
</dbReference>
<dbReference type="RefSeq" id="WP_204915383.1">
    <property type="nucleotide sequence ID" value="NZ_JAFEUP010000002.1"/>
</dbReference>
<feature type="transmembrane region" description="Helical" evidence="8">
    <location>
        <begin position="536"/>
        <end position="562"/>
    </location>
</feature>
<reference evidence="10 11" key="1">
    <citation type="submission" date="2021-02" db="EMBL/GenBank/DDBJ databases">
        <authorList>
            <person name="Lee D.-H."/>
        </authorList>
    </citation>
    <scope>NUCLEOTIDE SEQUENCE [LARGE SCALE GENOMIC DNA]</scope>
    <source>
        <strain evidence="10 11">UL073</strain>
    </source>
</reference>
<dbReference type="SUPFAM" id="SSF116726">
    <property type="entry name" value="TrkA C-terminal domain-like"/>
    <property type="match status" value="1"/>
</dbReference>
<keyword evidence="6 8" id="KW-1133">Transmembrane helix</keyword>
<dbReference type="Pfam" id="PF06826">
    <property type="entry name" value="Asp-Al_Ex"/>
    <property type="match status" value="2"/>
</dbReference>
<name>A0ABS2IBB6_9GAMM</name>